<reference evidence="2 3" key="1">
    <citation type="submission" date="2016-10" db="EMBL/GenBank/DDBJ databases">
        <authorList>
            <person name="de Groot N.N."/>
        </authorList>
    </citation>
    <scope>NUCLEOTIDE SEQUENCE [LARGE SCALE GENOMIC DNA]</scope>
    <source>
        <strain evidence="2 3">DSM 9179</strain>
    </source>
</reference>
<dbReference type="Pfam" id="PF14584">
    <property type="entry name" value="DUF4446"/>
    <property type="match status" value="1"/>
</dbReference>
<protein>
    <recommendedName>
        <fullName evidence="4">DUF4446 domain-containing protein</fullName>
    </recommendedName>
</protein>
<proteinExistence type="predicted"/>
<keyword evidence="1" id="KW-0472">Membrane</keyword>
<dbReference type="EMBL" id="FOJI01000009">
    <property type="protein sequence ID" value="SEW30107.1"/>
    <property type="molecule type" value="Genomic_DNA"/>
</dbReference>
<evidence type="ECO:0000313" key="2">
    <source>
        <dbReference type="EMBL" id="SEW30107.1"/>
    </source>
</evidence>
<evidence type="ECO:0000313" key="3">
    <source>
        <dbReference type="Proteomes" id="UP000199701"/>
    </source>
</evidence>
<accession>A0A1I0QSA5</accession>
<sequence>MIDFFGIVSINAEYIILGILGITIGAIILSIVILFKLKELKRKYNLFMNGKDAESLEPLLLKRFEEIEKLTLANTKNTKEITEIFSRLQFVYQKVGIVKYDAFNEMGGRLSFSLAMLDNRNNGYIINSMHSREGCYTYIKEIVNGQSYIDLGDEERQALNQAIAGQGDVDLGDINSKLK</sequence>
<keyword evidence="1" id="KW-0812">Transmembrane</keyword>
<evidence type="ECO:0008006" key="4">
    <source>
        <dbReference type="Google" id="ProtNLM"/>
    </source>
</evidence>
<dbReference type="InterPro" id="IPR027981">
    <property type="entry name" value="DUF4446"/>
</dbReference>
<gene>
    <name evidence="2" type="ORF">SAMN05421659_10923</name>
</gene>
<organism evidence="2 3">
    <name type="scientific">[Clostridium] fimetarium</name>
    <dbReference type="NCBI Taxonomy" id="99656"/>
    <lineage>
        <taxon>Bacteria</taxon>
        <taxon>Bacillati</taxon>
        <taxon>Bacillota</taxon>
        <taxon>Clostridia</taxon>
        <taxon>Lachnospirales</taxon>
        <taxon>Lachnospiraceae</taxon>
    </lineage>
</organism>
<dbReference type="Proteomes" id="UP000199701">
    <property type="component" value="Unassembled WGS sequence"/>
</dbReference>
<keyword evidence="1" id="KW-1133">Transmembrane helix</keyword>
<evidence type="ECO:0000256" key="1">
    <source>
        <dbReference type="SAM" id="Phobius"/>
    </source>
</evidence>
<keyword evidence="3" id="KW-1185">Reference proteome</keyword>
<dbReference type="AlphaFoldDB" id="A0A1I0QSA5"/>
<dbReference type="STRING" id="99656.SAMN05421659_10923"/>
<feature type="transmembrane region" description="Helical" evidence="1">
    <location>
        <begin position="14"/>
        <end position="35"/>
    </location>
</feature>
<name>A0A1I0QSA5_9FIRM</name>